<evidence type="ECO:0000313" key="12">
    <source>
        <dbReference type="EMBL" id="CEL23978.1"/>
    </source>
</evidence>
<feature type="domain" description="N-(5'phosphoribosyl) anthranilate isomerase (PRAI)" evidence="9">
    <location>
        <begin position="113"/>
        <end position="232"/>
    </location>
</feature>
<organism evidence="10 14">
    <name type="scientific">Methanobacterium formicicum</name>
    <dbReference type="NCBI Taxonomy" id="2162"/>
    <lineage>
        <taxon>Archaea</taxon>
        <taxon>Methanobacteriati</taxon>
        <taxon>Methanobacteriota</taxon>
        <taxon>Methanomada group</taxon>
        <taxon>Methanobacteria</taxon>
        <taxon>Methanobacteriales</taxon>
        <taxon>Methanobacteriaceae</taxon>
        <taxon>Methanobacterium</taxon>
    </lineage>
</organism>
<accession>A0A089ZIU1</accession>
<gene>
    <name evidence="8 10" type="primary">trpF</name>
    <name evidence="10" type="ORF">BRM9_2009</name>
    <name evidence="11" type="ORF">DSM1535_0201</name>
    <name evidence="13" type="ORF">ISP06_02385</name>
    <name evidence="12" type="ORF">MB9_0330</name>
</gene>
<dbReference type="GO" id="GO:0000162">
    <property type="term" value="P:L-tryptophan biosynthetic process"/>
    <property type="evidence" value="ECO:0007669"/>
    <property type="project" value="UniProtKB-UniRule"/>
</dbReference>
<evidence type="ECO:0000256" key="3">
    <source>
        <dbReference type="ARBA" id="ARBA00007571"/>
    </source>
</evidence>
<keyword evidence="6 8" id="KW-0057">Aromatic amino acid biosynthesis</keyword>
<dbReference type="Gene3D" id="3.20.20.70">
    <property type="entry name" value="Aldolase class I"/>
    <property type="match status" value="1"/>
</dbReference>
<comment type="catalytic activity">
    <reaction evidence="1 8">
        <text>N-(5-phospho-beta-D-ribosyl)anthranilate = 1-(2-carboxyphenylamino)-1-deoxy-D-ribulose 5-phosphate</text>
        <dbReference type="Rhea" id="RHEA:21540"/>
        <dbReference type="ChEBI" id="CHEBI:18277"/>
        <dbReference type="ChEBI" id="CHEBI:58613"/>
        <dbReference type="EC" id="5.3.1.24"/>
    </reaction>
</comment>
<evidence type="ECO:0000313" key="15">
    <source>
        <dbReference type="Proteomes" id="UP000062768"/>
    </source>
</evidence>
<evidence type="ECO:0000256" key="2">
    <source>
        <dbReference type="ARBA" id="ARBA00004664"/>
    </source>
</evidence>
<reference evidence="13" key="4">
    <citation type="submission" date="2020-10" db="EMBL/GenBank/DDBJ databases">
        <title>Dehalococcoides mccartyi of a TCE/Cr reducing biochatode.</title>
        <authorList>
            <person name="Matturro B."/>
        </authorList>
    </citation>
    <scope>NUCLEOTIDE SEQUENCE</scope>
    <source>
        <strain evidence="13">Bin2</strain>
    </source>
</reference>
<dbReference type="InterPro" id="IPR001240">
    <property type="entry name" value="PRAI_dom"/>
</dbReference>
<dbReference type="KEGG" id="mfi:DSM1535_0201"/>
<dbReference type="PANTHER" id="PTHR42894">
    <property type="entry name" value="N-(5'-PHOSPHORIBOSYL)ANTHRANILATE ISOMERASE"/>
    <property type="match status" value="1"/>
</dbReference>
<reference evidence="10" key="1">
    <citation type="submission" date="2013-12" db="EMBL/GenBank/DDBJ databases">
        <title>The complete genome sequence of Methanobacterium sp. BRM9.</title>
        <authorList>
            <consortium name="Pastoral Greenhouse Gas Research Consortium"/>
            <person name="Kelly W.J."/>
            <person name="Leahy S.C."/>
            <person name="Perry R."/>
            <person name="Li D."/>
            <person name="Altermann E."/>
            <person name="Lambie S.C."/>
            <person name="Attwood G.T."/>
        </authorList>
    </citation>
    <scope>NUCLEOTIDE SEQUENCE [LARGE SCALE GENOMIC DNA]</scope>
    <source>
        <strain evidence="10">BRM9</strain>
    </source>
</reference>
<evidence type="ECO:0000256" key="4">
    <source>
        <dbReference type="ARBA" id="ARBA00022605"/>
    </source>
</evidence>
<keyword evidence="5 8" id="KW-0822">Tryptophan biosynthesis</keyword>
<dbReference type="EMBL" id="CP006933">
    <property type="protein sequence ID" value="AIS32813.1"/>
    <property type="molecule type" value="Genomic_DNA"/>
</dbReference>
<reference evidence="11" key="2">
    <citation type="submission" date="2014-08" db="EMBL/GenBank/DDBJ databases">
        <authorList>
            <person name="Wibberg D."/>
        </authorList>
    </citation>
    <scope>NUCLEOTIDE SEQUENCE</scope>
</reference>
<reference evidence="12" key="3">
    <citation type="submission" date="2014-09" db="EMBL/GenBank/DDBJ databases">
        <authorList>
            <person name="Bishop-Lilly K.A."/>
            <person name="Broomall S.M."/>
            <person name="Chain P.S."/>
            <person name="Chertkov O."/>
            <person name="Coyne S.R."/>
            <person name="Daligault H.E."/>
            <person name="Davenport K.W."/>
            <person name="Erkkila T."/>
            <person name="Frey K.G."/>
            <person name="Gibbons H.S."/>
            <person name="Gu W."/>
            <person name="Jaissle J."/>
            <person name="Johnson S.L."/>
            <person name="Koroleva G.I."/>
            <person name="Ladner J.T."/>
            <person name="Lo C.-C."/>
            <person name="Minogue T.D."/>
            <person name="Munk C."/>
            <person name="Palacios G.F."/>
            <person name="Redden C.L."/>
            <person name="Rosenzweig C.N."/>
            <person name="Scholz M.B."/>
            <person name="Teshima H."/>
            <person name="Xu Y."/>
        </authorList>
    </citation>
    <scope>NUCLEOTIDE SEQUENCE</scope>
    <source>
        <strain evidence="12">Mb9</strain>
    </source>
</reference>
<dbReference type="EMBL" id="LN515531">
    <property type="protein sequence ID" value="CEA12566.1"/>
    <property type="molecule type" value="Genomic_DNA"/>
</dbReference>
<sequence length="236" mass="26454">MNIKICGICRKKDLLTCENTSADLIGFINIERSQRLVKTGKIKDLTSSMKDQNKAVLVIEPENMADAQERIENTGLMKVQLHSLSTEDIIKLKKHYQTKNKQNKCIDPVKKYKSDLTVIRALGLSEKLNSQKIREIQDFARVCDGLLFDSEIEGKTGGTGRHIPLETATEAAKIAKNCNPDLKLFLAGGMNKNRIESELKTLDNFFDFVDVNSGVEDEPGVKNTAKIKDLMEIKVI</sequence>
<dbReference type="UniPathway" id="UPA00035">
    <property type="reaction ID" value="UER00042"/>
</dbReference>
<evidence type="ECO:0000256" key="1">
    <source>
        <dbReference type="ARBA" id="ARBA00001164"/>
    </source>
</evidence>
<evidence type="ECO:0000259" key="9">
    <source>
        <dbReference type="Pfam" id="PF00697"/>
    </source>
</evidence>
<dbReference type="OrthoDB" id="27513at2157"/>
<dbReference type="GO" id="GO:0004640">
    <property type="term" value="F:phosphoribosylanthranilate isomerase activity"/>
    <property type="evidence" value="ECO:0007669"/>
    <property type="project" value="UniProtKB-UniRule"/>
</dbReference>
<comment type="similarity">
    <text evidence="3 8">Belongs to the TrpF family.</text>
</comment>
<dbReference type="InterPro" id="IPR011060">
    <property type="entry name" value="RibuloseP-bd_barrel"/>
</dbReference>
<dbReference type="PATRIC" id="fig|2162.10.peg.340"/>
<dbReference type="Proteomes" id="UP000062768">
    <property type="component" value="Chromosome I"/>
</dbReference>
<dbReference type="KEGG" id="mfc:BRM9_2009"/>
<protein>
    <recommendedName>
        <fullName evidence="8">N-(5'-phosphoribosyl)anthranilate isomerase</fullName>
        <shortName evidence="8">PRAI</shortName>
        <ecNumber evidence="8">5.3.1.24</ecNumber>
    </recommendedName>
</protein>
<evidence type="ECO:0000256" key="5">
    <source>
        <dbReference type="ARBA" id="ARBA00022822"/>
    </source>
</evidence>
<dbReference type="HAMAP" id="MF_00135">
    <property type="entry name" value="PRAI"/>
    <property type="match status" value="1"/>
</dbReference>
<keyword evidence="15" id="KW-1185">Reference proteome</keyword>
<dbReference type="InterPro" id="IPR044643">
    <property type="entry name" value="TrpF_fam"/>
</dbReference>
<evidence type="ECO:0000256" key="6">
    <source>
        <dbReference type="ARBA" id="ARBA00023141"/>
    </source>
</evidence>
<dbReference type="Pfam" id="PF00697">
    <property type="entry name" value="PRAI"/>
    <property type="match status" value="1"/>
</dbReference>
<dbReference type="Proteomes" id="UP000606900">
    <property type="component" value="Unassembled WGS sequence"/>
</dbReference>
<dbReference type="EMBL" id="JADIIL010000011">
    <property type="protein sequence ID" value="MBF4474306.1"/>
    <property type="molecule type" value="Genomic_DNA"/>
</dbReference>
<dbReference type="InterPro" id="IPR013785">
    <property type="entry name" value="Aldolase_TIM"/>
</dbReference>
<dbReference type="STRING" id="2162.BRM9_2009"/>
<evidence type="ECO:0000256" key="8">
    <source>
        <dbReference type="HAMAP-Rule" id="MF_00135"/>
    </source>
</evidence>
<dbReference type="CDD" id="cd00405">
    <property type="entry name" value="PRAI"/>
    <property type="match status" value="1"/>
</dbReference>
<dbReference type="AlphaFoldDB" id="A0A089ZIU1"/>
<dbReference type="PANTHER" id="PTHR42894:SF1">
    <property type="entry name" value="N-(5'-PHOSPHORIBOSYL)ANTHRANILATE ISOMERASE"/>
    <property type="match status" value="1"/>
</dbReference>
<dbReference type="SUPFAM" id="SSF51366">
    <property type="entry name" value="Ribulose-phoshate binding barrel"/>
    <property type="match status" value="1"/>
</dbReference>
<evidence type="ECO:0000313" key="11">
    <source>
        <dbReference type="EMBL" id="CEA12566.1"/>
    </source>
</evidence>
<dbReference type="GeneID" id="26738593"/>
<evidence type="ECO:0000313" key="13">
    <source>
        <dbReference type="EMBL" id="MBF4474306.1"/>
    </source>
</evidence>
<dbReference type="RefSeq" id="WP_048071895.1">
    <property type="nucleotide sequence ID" value="NZ_CALCVY010000217.1"/>
</dbReference>
<keyword evidence="4 8" id="KW-0028">Amino-acid biosynthesis</keyword>
<evidence type="ECO:0000313" key="14">
    <source>
        <dbReference type="Proteomes" id="UP000029661"/>
    </source>
</evidence>
<dbReference type="EMBL" id="LN734822">
    <property type="protein sequence ID" value="CEL23978.1"/>
    <property type="molecule type" value="Genomic_DNA"/>
</dbReference>
<name>A0A089ZIU1_METFO</name>
<evidence type="ECO:0000313" key="10">
    <source>
        <dbReference type="EMBL" id="AIS32813.1"/>
    </source>
</evidence>
<dbReference type="EC" id="5.3.1.24" evidence="8"/>
<dbReference type="Proteomes" id="UP000029661">
    <property type="component" value="Chromosome"/>
</dbReference>
<proteinExistence type="inferred from homology"/>
<evidence type="ECO:0000256" key="7">
    <source>
        <dbReference type="ARBA" id="ARBA00023235"/>
    </source>
</evidence>
<comment type="pathway">
    <text evidence="2 8">Amino-acid biosynthesis; L-tryptophan biosynthesis; L-tryptophan from chorismate: step 3/5.</text>
</comment>
<keyword evidence="7 8" id="KW-0413">Isomerase</keyword>